<feature type="region of interest" description="Disordered" evidence="1">
    <location>
        <begin position="120"/>
        <end position="151"/>
    </location>
</feature>
<dbReference type="RefSeq" id="XP_025378714.1">
    <property type="nucleotide sequence ID" value="XM_025521028.1"/>
</dbReference>
<feature type="region of interest" description="Disordered" evidence="1">
    <location>
        <begin position="169"/>
        <end position="190"/>
    </location>
</feature>
<name>A0A316YR76_9BASI</name>
<proteinExistence type="predicted"/>
<accession>A0A316YR76</accession>
<dbReference type="Proteomes" id="UP000245768">
    <property type="component" value="Unassembled WGS sequence"/>
</dbReference>
<dbReference type="GeneID" id="37042944"/>
<feature type="compositionally biased region" description="Low complexity" evidence="1">
    <location>
        <begin position="120"/>
        <end position="133"/>
    </location>
</feature>
<dbReference type="InParanoid" id="A0A316YR76"/>
<reference evidence="2" key="1">
    <citation type="journal article" date="2018" name="Mol. Biol. Evol.">
        <title>Broad Genomic Sampling Reveals a Smut Pathogenic Ancestry of the Fungal Clade Ustilaginomycotina.</title>
        <authorList>
            <person name="Kijpornyongpan T."/>
            <person name="Mondo S.J."/>
            <person name="Barry K."/>
            <person name="Sandor L."/>
            <person name="Lee J."/>
            <person name="Lipzen A."/>
            <person name="Pangilinan J."/>
            <person name="LaButti K."/>
            <person name="Hainaut M."/>
            <person name="Henrissat B."/>
            <person name="Grigoriev I.V."/>
            <person name="Spatafora J.W."/>
            <person name="Aime M.C."/>
        </authorList>
    </citation>
    <scope>NUCLEOTIDE SEQUENCE [LARGE SCALE GENOMIC DNA]</scope>
    <source>
        <strain evidence="2">MCA 4198</strain>
    </source>
</reference>
<evidence type="ECO:0000256" key="1">
    <source>
        <dbReference type="SAM" id="MobiDB-lite"/>
    </source>
</evidence>
<sequence length="190" mass="20077">MAQPMEIAPTFTVRLQKGISSSLQPGSSPALVLELASTSGGEYELKTHTRNAPTKEGVESSMYETSLGKLTAKEVHDLGIWSAVSALETMPEGGHEKDTYGADAQIFYSKPPSFEWFNGPPTGSTISPPGTSSKDASPIAKQAGEPTDEDKARFAHIIEVLGRLQGQANKAVGSGKLDAKGTEPDMALED</sequence>
<evidence type="ECO:0000313" key="3">
    <source>
        <dbReference type="Proteomes" id="UP000245768"/>
    </source>
</evidence>
<dbReference type="EMBL" id="KZ819635">
    <property type="protein sequence ID" value="PWN91516.1"/>
    <property type="molecule type" value="Genomic_DNA"/>
</dbReference>
<evidence type="ECO:0000313" key="2">
    <source>
        <dbReference type="EMBL" id="PWN91516.1"/>
    </source>
</evidence>
<dbReference type="OrthoDB" id="10513746at2759"/>
<gene>
    <name evidence="2" type="ORF">FA10DRAFT_265364</name>
</gene>
<dbReference type="AlphaFoldDB" id="A0A316YR76"/>
<keyword evidence="3" id="KW-1185">Reference proteome</keyword>
<organism evidence="2 3">
    <name type="scientific">Acaromyces ingoldii</name>
    <dbReference type="NCBI Taxonomy" id="215250"/>
    <lineage>
        <taxon>Eukaryota</taxon>
        <taxon>Fungi</taxon>
        <taxon>Dikarya</taxon>
        <taxon>Basidiomycota</taxon>
        <taxon>Ustilaginomycotina</taxon>
        <taxon>Exobasidiomycetes</taxon>
        <taxon>Exobasidiales</taxon>
        <taxon>Cryptobasidiaceae</taxon>
        <taxon>Acaromyces</taxon>
    </lineage>
</organism>
<protein>
    <submittedName>
        <fullName evidence="2">Uncharacterized protein</fullName>
    </submittedName>
</protein>